<keyword evidence="2 4" id="KW-0378">Hydrolase</keyword>
<dbReference type="InterPro" id="IPR000743">
    <property type="entry name" value="Glyco_hydro_28"/>
</dbReference>
<keyword evidence="8" id="KW-1185">Reference proteome</keyword>
<comment type="similarity">
    <text evidence="1 4">Belongs to the glycosyl hydrolase 28 family.</text>
</comment>
<organism evidence="7 8">
    <name type="scientific">Parafilimonas terrae</name>
    <dbReference type="NCBI Taxonomy" id="1465490"/>
    <lineage>
        <taxon>Bacteria</taxon>
        <taxon>Pseudomonadati</taxon>
        <taxon>Bacteroidota</taxon>
        <taxon>Chitinophagia</taxon>
        <taxon>Chitinophagales</taxon>
        <taxon>Chitinophagaceae</taxon>
        <taxon>Parafilimonas</taxon>
    </lineage>
</organism>
<dbReference type="STRING" id="1465490.SAMN05444277_11097"/>
<gene>
    <name evidence="7" type="ORF">SAMN05444277_11097</name>
</gene>
<keyword evidence="3 4" id="KW-0326">Glycosidase</keyword>
<dbReference type="Pfam" id="PF00295">
    <property type="entry name" value="Glyco_hydro_28"/>
    <property type="match status" value="1"/>
</dbReference>
<dbReference type="InterPro" id="IPR051801">
    <property type="entry name" value="GH28_Enzymes"/>
</dbReference>
<dbReference type="SUPFAM" id="SSF51126">
    <property type="entry name" value="Pectin lyase-like"/>
    <property type="match status" value="1"/>
</dbReference>
<protein>
    <submittedName>
        <fullName evidence="7">Polygalacturonase</fullName>
    </submittedName>
</protein>
<proteinExistence type="inferred from homology"/>
<dbReference type="InterPro" id="IPR012334">
    <property type="entry name" value="Pectin_lyas_fold"/>
</dbReference>
<dbReference type="PANTHER" id="PTHR31339">
    <property type="entry name" value="PECTIN LYASE-RELATED"/>
    <property type="match status" value="1"/>
</dbReference>
<dbReference type="EMBL" id="FOXQ01000010">
    <property type="protein sequence ID" value="SFQ38225.1"/>
    <property type="molecule type" value="Genomic_DNA"/>
</dbReference>
<dbReference type="PANTHER" id="PTHR31339:SF9">
    <property type="entry name" value="PLASMIN AND FIBRONECTIN-BINDING PROTEIN A"/>
    <property type="match status" value="1"/>
</dbReference>
<feature type="chain" id="PRO_5011711071" evidence="5">
    <location>
        <begin position="17"/>
        <end position="513"/>
    </location>
</feature>
<dbReference type="OrthoDB" id="9795222at2"/>
<evidence type="ECO:0000256" key="1">
    <source>
        <dbReference type="ARBA" id="ARBA00008834"/>
    </source>
</evidence>
<evidence type="ECO:0000313" key="7">
    <source>
        <dbReference type="EMBL" id="SFQ38225.1"/>
    </source>
</evidence>
<dbReference type="GO" id="GO:0004650">
    <property type="term" value="F:polygalacturonase activity"/>
    <property type="evidence" value="ECO:0007669"/>
    <property type="project" value="InterPro"/>
</dbReference>
<dbReference type="RefSeq" id="WP_090660572.1">
    <property type="nucleotide sequence ID" value="NZ_FOXQ01000010.1"/>
</dbReference>
<dbReference type="GO" id="GO:0005975">
    <property type="term" value="P:carbohydrate metabolic process"/>
    <property type="evidence" value="ECO:0007669"/>
    <property type="project" value="InterPro"/>
</dbReference>
<feature type="signal peptide" evidence="5">
    <location>
        <begin position="1"/>
        <end position="16"/>
    </location>
</feature>
<evidence type="ECO:0000256" key="5">
    <source>
        <dbReference type="SAM" id="SignalP"/>
    </source>
</evidence>
<dbReference type="InterPro" id="IPR011050">
    <property type="entry name" value="Pectin_lyase_fold/virulence"/>
</dbReference>
<evidence type="ECO:0000313" key="8">
    <source>
        <dbReference type="Proteomes" id="UP000199031"/>
    </source>
</evidence>
<dbReference type="InterPro" id="IPR006626">
    <property type="entry name" value="PbH1"/>
</dbReference>
<evidence type="ECO:0000256" key="4">
    <source>
        <dbReference type="RuleBase" id="RU361169"/>
    </source>
</evidence>
<dbReference type="Proteomes" id="UP000199031">
    <property type="component" value="Unassembled WGS sequence"/>
</dbReference>
<dbReference type="SMART" id="SM00710">
    <property type="entry name" value="PbH1"/>
    <property type="match status" value="8"/>
</dbReference>
<dbReference type="AlphaFoldDB" id="A0A1I5Y208"/>
<accession>A0A1I5Y208</accession>
<evidence type="ECO:0000259" key="6">
    <source>
        <dbReference type="Pfam" id="PF12708"/>
    </source>
</evidence>
<dbReference type="InterPro" id="IPR024535">
    <property type="entry name" value="RHGA/B-epi-like_pectate_lyase"/>
</dbReference>
<evidence type="ECO:0000256" key="2">
    <source>
        <dbReference type="ARBA" id="ARBA00022801"/>
    </source>
</evidence>
<feature type="domain" description="Rhamnogalacturonase A/B/Epimerase-like pectate lyase" evidence="6">
    <location>
        <begin position="25"/>
        <end position="78"/>
    </location>
</feature>
<keyword evidence="5" id="KW-0732">Signal</keyword>
<sequence>MRIILLLISVALFAFAPPEKNKTYNIVDFGAAGNGVKLSTENIQAAIDKASQDGGGQVIVPAGKFVTGTLILKSGVDLHLLANAFLLGSTNPYDYPYTKSILEKTKDENNYIRGLIVAAGQNNISITGKGTIDGRGRTVALTLDSLFYAGVLDSSHYNLRRKRPEARPNVLRILDCNNIKITGVTIKNATDWVQDYIRCKNLIIDSIRVESDAYWNNDGIDVVDCSNVRITNSYVNSADDGICLKSENKGYFNDSIYIDNCTVRSSASAVKFGTASVGGFKNVIVKNIRVFDTFRSAIAIESVDGGVLENVLVDGINAVNTGNAIFIRLGHRNRDENVGTLKNVFIRNIKVEVPFGRPDDKYDLQGPDLPFFHNIFPSSIVGIPGHPVQKVTIENVEISYPGRGNDGLAILPLYRLKDVPEVEVGYPEFSMFGELPAWGFYVRHAEGLTLKNIKVVARDKDYRPAYVFDDVKGLTLTNCAVKEDDNGKQFILNNVSGEKLDADKDLVQIIAPK</sequence>
<dbReference type="Gene3D" id="2.160.20.10">
    <property type="entry name" value="Single-stranded right-handed beta-helix, Pectin lyase-like"/>
    <property type="match status" value="1"/>
</dbReference>
<evidence type="ECO:0000256" key="3">
    <source>
        <dbReference type="ARBA" id="ARBA00023295"/>
    </source>
</evidence>
<dbReference type="Pfam" id="PF12708">
    <property type="entry name" value="Pect-lyase_RHGA_epim"/>
    <property type="match status" value="1"/>
</dbReference>
<name>A0A1I5Y208_9BACT</name>
<reference evidence="7 8" key="1">
    <citation type="submission" date="2016-10" db="EMBL/GenBank/DDBJ databases">
        <authorList>
            <person name="de Groot N.N."/>
        </authorList>
    </citation>
    <scope>NUCLEOTIDE SEQUENCE [LARGE SCALE GENOMIC DNA]</scope>
    <source>
        <strain evidence="7 8">DSM 28286</strain>
    </source>
</reference>